<protein>
    <submittedName>
        <fullName evidence="2">Uncharacterized protein</fullName>
    </submittedName>
</protein>
<dbReference type="AlphaFoldDB" id="A0A195EUR3"/>
<accession>A0A195EUR3</accession>
<dbReference type="Proteomes" id="UP000078541">
    <property type="component" value="Unassembled WGS sequence"/>
</dbReference>
<proteinExistence type="predicted"/>
<reference evidence="2 3" key="1">
    <citation type="submission" date="2016-03" db="EMBL/GenBank/DDBJ databases">
        <title>Trachymyrmex septentrionalis WGS genome.</title>
        <authorList>
            <person name="Nygaard S."/>
            <person name="Hu H."/>
            <person name="Boomsma J."/>
            <person name="Zhang G."/>
        </authorList>
    </citation>
    <scope>NUCLEOTIDE SEQUENCE [LARGE SCALE GENOMIC DNA]</scope>
    <source>
        <strain evidence="2">Tsep2-gDNA-1</strain>
        <tissue evidence="2">Whole body</tissue>
    </source>
</reference>
<name>A0A195EUR3_9HYME</name>
<dbReference type="EMBL" id="KQ981958">
    <property type="protein sequence ID" value="KYN32000.1"/>
    <property type="molecule type" value="Genomic_DNA"/>
</dbReference>
<sequence>MTAYERSGDRGSTRTEQTESGSGGRDSQVAGPVRSSVEPGQALSRRATSGVLSDEFRHIIRIHLAQ</sequence>
<feature type="region of interest" description="Disordered" evidence="1">
    <location>
        <begin position="1"/>
        <end position="50"/>
    </location>
</feature>
<keyword evidence="3" id="KW-1185">Reference proteome</keyword>
<evidence type="ECO:0000313" key="3">
    <source>
        <dbReference type="Proteomes" id="UP000078541"/>
    </source>
</evidence>
<gene>
    <name evidence="2" type="ORF">ALC56_13753</name>
</gene>
<feature type="compositionally biased region" description="Basic and acidic residues" evidence="1">
    <location>
        <begin position="1"/>
        <end position="17"/>
    </location>
</feature>
<organism evidence="2 3">
    <name type="scientific">Trachymyrmex septentrionalis</name>
    <dbReference type="NCBI Taxonomy" id="34720"/>
    <lineage>
        <taxon>Eukaryota</taxon>
        <taxon>Metazoa</taxon>
        <taxon>Ecdysozoa</taxon>
        <taxon>Arthropoda</taxon>
        <taxon>Hexapoda</taxon>
        <taxon>Insecta</taxon>
        <taxon>Pterygota</taxon>
        <taxon>Neoptera</taxon>
        <taxon>Endopterygota</taxon>
        <taxon>Hymenoptera</taxon>
        <taxon>Apocrita</taxon>
        <taxon>Aculeata</taxon>
        <taxon>Formicoidea</taxon>
        <taxon>Formicidae</taxon>
        <taxon>Myrmicinae</taxon>
        <taxon>Trachymyrmex</taxon>
    </lineage>
</organism>
<evidence type="ECO:0000256" key="1">
    <source>
        <dbReference type="SAM" id="MobiDB-lite"/>
    </source>
</evidence>
<evidence type="ECO:0000313" key="2">
    <source>
        <dbReference type="EMBL" id="KYN32000.1"/>
    </source>
</evidence>